<dbReference type="EMBL" id="FOYP01000001">
    <property type="protein sequence ID" value="SFR40625.1"/>
    <property type="molecule type" value="Genomic_DNA"/>
</dbReference>
<protein>
    <submittedName>
        <fullName evidence="1">Uncharacterized protein</fullName>
    </submittedName>
</protein>
<proteinExistence type="predicted"/>
<evidence type="ECO:0000313" key="1">
    <source>
        <dbReference type="EMBL" id="SFR40625.1"/>
    </source>
</evidence>
<accession>A0A1I6GEJ1</accession>
<dbReference type="Proteomes" id="UP000199478">
    <property type="component" value="Unassembled WGS sequence"/>
</dbReference>
<organism evidence="1 2">
    <name type="scientific">Yoonia tamlensis</name>
    <dbReference type="NCBI Taxonomy" id="390270"/>
    <lineage>
        <taxon>Bacteria</taxon>
        <taxon>Pseudomonadati</taxon>
        <taxon>Pseudomonadota</taxon>
        <taxon>Alphaproteobacteria</taxon>
        <taxon>Rhodobacterales</taxon>
        <taxon>Paracoccaceae</taxon>
        <taxon>Yoonia</taxon>
    </lineage>
</organism>
<dbReference type="STRING" id="390270.SAMN04488005_1530"/>
<reference evidence="2" key="1">
    <citation type="submission" date="2016-10" db="EMBL/GenBank/DDBJ databases">
        <authorList>
            <person name="Varghese N."/>
            <person name="Submissions S."/>
        </authorList>
    </citation>
    <scope>NUCLEOTIDE SEQUENCE [LARGE SCALE GENOMIC DNA]</scope>
    <source>
        <strain evidence="2">DSM 26879</strain>
    </source>
</reference>
<name>A0A1I6GEJ1_9RHOB</name>
<dbReference type="AlphaFoldDB" id="A0A1I6GEJ1"/>
<evidence type="ECO:0000313" key="2">
    <source>
        <dbReference type="Proteomes" id="UP000199478"/>
    </source>
</evidence>
<dbReference type="RefSeq" id="WP_090198449.1">
    <property type="nucleotide sequence ID" value="NZ_FOYP01000001.1"/>
</dbReference>
<sequence length="79" mass="9043">MQTQKTTHPPSNNQSLRDIVTDPQRCADDPQLRRNTWQLLMNSRGKSTNHKQIVKMQRAAGLYGPLAQDQIRTTEAERA</sequence>
<gene>
    <name evidence="1" type="ORF">SAMN04488005_1530</name>
</gene>
<keyword evidence="2" id="KW-1185">Reference proteome</keyword>